<dbReference type="Pfam" id="PF20605">
    <property type="entry name" value="Antitox_RHH"/>
    <property type="match status" value="1"/>
</dbReference>
<name>A0A1S1P116_METEX</name>
<protein>
    <recommendedName>
        <fullName evidence="1">Antitoxin-like ribbon-helix-helix domain-containing protein</fullName>
    </recommendedName>
</protein>
<organism evidence="2 3">
    <name type="scientific">Methylorubrum extorquens</name>
    <name type="common">Methylobacterium dichloromethanicum</name>
    <name type="synonym">Methylobacterium extorquens</name>
    <dbReference type="NCBI Taxonomy" id="408"/>
    <lineage>
        <taxon>Bacteria</taxon>
        <taxon>Pseudomonadati</taxon>
        <taxon>Pseudomonadota</taxon>
        <taxon>Alphaproteobacteria</taxon>
        <taxon>Hyphomicrobiales</taxon>
        <taxon>Methylobacteriaceae</taxon>
        <taxon>Methylorubrum</taxon>
    </lineage>
</organism>
<comment type="caution">
    <text evidence="2">The sequence shown here is derived from an EMBL/GenBank/DDBJ whole genome shotgun (WGS) entry which is preliminary data.</text>
</comment>
<sequence length="74" mass="7773">MPAPAEAPEAIAAPAAALAPSRKGKVVISGYFDPAVRQQLAILAIKQNRSQAALMADALNLLFERHSEPPIARA</sequence>
<dbReference type="Proteomes" id="UP000180215">
    <property type="component" value="Unassembled WGS sequence"/>
</dbReference>
<accession>A0A1S1P116</accession>
<proteinExistence type="predicted"/>
<feature type="domain" description="Antitoxin-like ribbon-helix-helix" evidence="1">
    <location>
        <begin position="22"/>
        <end position="71"/>
    </location>
</feature>
<evidence type="ECO:0000313" key="2">
    <source>
        <dbReference type="EMBL" id="OHV14806.1"/>
    </source>
</evidence>
<dbReference type="InterPro" id="IPR046765">
    <property type="entry name" value="Antitox_RHH"/>
</dbReference>
<dbReference type="EMBL" id="MNAO01000430">
    <property type="protein sequence ID" value="OHV14806.1"/>
    <property type="molecule type" value="Genomic_DNA"/>
</dbReference>
<dbReference type="AlphaFoldDB" id="A0A1S1P116"/>
<reference evidence="2 3" key="1">
    <citation type="submission" date="2016-10" db="EMBL/GenBank/DDBJ databases">
        <title>Draft genome sequence of Methylobacterium extorquens CP3, a seed endophyte of Crotalaria pumila with plant growth-promoting and metal tolerance properties.</title>
        <authorList>
            <person name="Sanchez-Lopez A.S."/>
            <person name="Van Hamme J.D."/>
            <person name="Thijs S."/>
            <person name="Mcammond B.M."/>
            <person name="Stevens V."/>
            <person name="Gonzalez-Chavez M.D.C."/>
            <person name="Vangronsveld J."/>
        </authorList>
    </citation>
    <scope>NUCLEOTIDE SEQUENCE [LARGE SCALE GENOMIC DNA]</scope>
    <source>
        <strain evidence="2 3">CP3</strain>
    </source>
</reference>
<evidence type="ECO:0000259" key="1">
    <source>
        <dbReference type="Pfam" id="PF20605"/>
    </source>
</evidence>
<evidence type="ECO:0000313" key="3">
    <source>
        <dbReference type="Proteomes" id="UP000180215"/>
    </source>
</evidence>
<gene>
    <name evidence="2" type="ORF">BK022_23725</name>
</gene>